<keyword evidence="1" id="KW-0472">Membrane</keyword>
<reference evidence="2" key="1">
    <citation type="journal article" date="2020" name="Stud. Mycol.">
        <title>101 Dothideomycetes genomes: a test case for predicting lifestyles and emergence of pathogens.</title>
        <authorList>
            <person name="Haridas S."/>
            <person name="Albert R."/>
            <person name="Binder M."/>
            <person name="Bloem J."/>
            <person name="Labutti K."/>
            <person name="Salamov A."/>
            <person name="Andreopoulos B."/>
            <person name="Baker S."/>
            <person name="Barry K."/>
            <person name="Bills G."/>
            <person name="Bluhm B."/>
            <person name="Cannon C."/>
            <person name="Castanera R."/>
            <person name="Culley D."/>
            <person name="Daum C."/>
            <person name="Ezra D."/>
            <person name="Gonzalez J."/>
            <person name="Henrissat B."/>
            <person name="Kuo A."/>
            <person name="Liang C."/>
            <person name="Lipzen A."/>
            <person name="Lutzoni F."/>
            <person name="Magnuson J."/>
            <person name="Mondo S."/>
            <person name="Nolan M."/>
            <person name="Ohm R."/>
            <person name="Pangilinan J."/>
            <person name="Park H.-J."/>
            <person name="Ramirez L."/>
            <person name="Alfaro M."/>
            <person name="Sun H."/>
            <person name="Tritt A."/>
            <person name="Yoshinaga Y."/>
            <person name="Zwiers L.-H."/>
            <person name="Turgeon B."/>
            <person name="Goodwin S."/>
            <person name="Spatafora J."/>
            <person name="Crous P."/>
            <person name="Grigoriev I."/>
        </authorList>
    </citation>
    <scope>NUCLEOTIDE SEQUENCE</scope>
    <source>
        <strain evidence="2">CBS 121739</strain>
    </source>
</reference>
<keyword evidence="1" id="KW-1133">Transmembrane helix</keyword>
<organism evidence="2 3">
    <name type="scientific">Pseudovirgaria hyperparasitica</name>
    <dbReference type="NCBI Taxonomy" id="470096"/>
    <lineage>
        <taxon>Eukaryota</taxon>
        <taxon>Fungi</taxon>
        <taxon>Dikarya</taxon>
        <taxon>Ascomycota</taxon>
        <taxon>Pezizomycotina</taxon>
        <taxon>Dothideomycetes</taxon>
        <taxon>Dothideomycetes incertae sedis</taxon>
        <taxon>Acrospermales</taxon>
        <taxon>Acrospermaceae</taxon>
        <taxon>Pseudovirgaria</taxon>
    </lineage>
</organism>
<dbReference type="RefSeq" id="XP_033604828.1">
    <property type="nucleotide sequence ID" value="XM_033743372.1"/>
</dbReference>
<keyword evidence="1" id="KW-0812">Transmembrane</keyword>
<keyword evidence="3" id="KW-1185">Reference proteome</keyword>
<evidence type="ECO:0000256" key="1">
    <source>
        <dbReference type="SAM" id="Phobius"/>
    </source>
</evidence>
<accession>A0A6A6WJY7</accession>
<feature type="transmembrane region" description="Helical" evidence="1">
    <location>
        <begin position="31"/>
        <end position="49"/>
    </location>
</feature>
<dbReference type="AlphaFoldDB" id="A0A6A6WJY7"/>
<proteinExistence type="predicted"/>
<evidence type="ECO:0000313" key="2">
    <source>
        <dbReference type="EMBL" id="KAF2762377.1"/>
    </source>
</evidence>
<gene>
    <name evidence="2" type="ORF">EJ05DRAFT_473292</name>
</gene>
<sequence>MPPIQNTSVHPTISSRSRLFSSDSRWDLGEIAIIVPSSIVFVLMCAYFLKRWWQKRKNNSKDEAIS</sequence>
<dbReference type="EMBL" id="ML996566">
    <property type="protein sequence ID" value="KAF2762377.1"/>
    <property type="molecule type" value="Genomic_DNA"/>
</dbReference>
<evidence type="ECO:0000313" key="3">
    <source>
        <dbReference type="Proteomes" id="UP000799437"/>
    </source>
</evidence>
<protein>
    <submittedName>
        <fullName evidence="2">Uncharacterized protein</fullName>
    </submittedName>
</protein>
<name>A0A6A6WJY7_9PEZI</name>
<dbReference type="GeneID" id="54484426"/>
<dbReference type="Proteomes" id="UP000799437">
    <property type="component" value="Unassembled WGS sequence"/>
</dbReference>